<gene>
    <name evidence="2" type="ORF">A2950_01910</name>
</gene>
<dbReference type="EMBL" id="MFMD01000001">
    <property type="protein sequence ID" value="OGG76628.1"/>
    <property type="molecule type" value="Genomic_DNA"/>
</dbReference>
<evidence type="ECO:0000313" key="2">
    <source>
        <dbReference type="EMBL" id="OGG76628.1"/>
    </source>
</evidence>
<keyword evidence="1" id="KW-0812">Transmembrane</keyword>
<evidence type="ECO:0000256" key="1">
    <source>
        <dbReference type="SAM" id="Phobius"/>
    </source>
</evidence>
<dbReference type="Proteomes" id="UP000176714">
    <property type="component" value="Unassembled WGS sequence"/>
</dbReference>
<keyword evidence="1" id="KW-1133">Transmembrane helix</keyword>
<name>A0A1F6ESP9_9BACT</name>
<keyword evidence="1" id="KW-0472">Membrane</keyword>
<evidence type="ECO:0008006" key="4">
    <source>
        <dbReference type="Google" id="ProtNLM"/>
    </source>
</evidence>
<organism evidence="2 3">
    <name type="scientific">Candidatus Kaiserbacteria bacterium RIFCSPLOWO2_01_FULL_55_19</name>
    <dbReference type="NCBI Taxonomy" id="1798516"/>
    <lineage>
        <taxon>Bacteria</taxon>
        <taxon>Candidatus Kaiseribacteriota</taxon>
    </lineage>
</organism>
<protein>
    <recommendedName>
        <fullName evidence="4">Type IV pilus modification protein PilV</fullName>
    </recommendedName>
</protein>
<dbReference type="STRING" id="1798516.A2950_01910"/>
<dbReference type="AlphaFoldDB" id="A0A1F6ESP9"/>
<dbReference type="InterPro" id="IPR012902">
    <property type="entry name" value="N_methyl_site"/>
</dbReference>
<dbReference type="NCBIfam" id="TIGR02532">
    <property type="entry name" value="IV_pilin_GFxxxE"/>
    <property type="match status" value="1"/>
</dbReference>
<feature type="transmembrane region" description="Helical" evidence="1">
    <location>
        <begin position="6"/>
        <end position="29"/>
    </location>
</feature>
<accession>A0A1F6ESP9</accession>
<comment type="caution">
    <text evidence="2">The sequence shown here is derived from an EMBL/GenBank/DDBJ whole genome shotgun (WGS) entry which is preliminary data.</text>
</comment>
<sequence>MQSSRGFSLIEIVVSIFIISVLLLLLLAVTRSGVLVRASKGQGVALAIVRNELESLRAGGYAALPGSGTFGNALVDTLPQATTTLMVSDYNAKTKQVTATVIWLDAGATASSTVSLSTLITQTGGLP</sequence>
<proteinExistence type="predicted"/>
<dbReference type="Pfam" id="PF07963">
    <property type="entry name" value="N_methyl"/>
    <property type="match status" value="1"/>
</dbReference>
<dbReference type="PROSITE" id="PS00409">
    <property type="entry name" value="PROKAR_NTER_METHYL"/>
    <property type="match status" value="1"/>
</dbReference>
<evidence type="ECO:0000313" key="3">
    <source>
        <dbReference type="Proteomes" id="UP000176714"/>
    </source>
</evidence>
<reference evidence="2 3" key="1">
    <citation type="journal article" date="2016" name="Nat. Commun.">
        <title>Thousands of microbial genomes shed light on interconnected biogeochemical processes in an aquifer system.</title>
        <authorList>
            <person name="Anantharaman K."/>
            <person name="Brown C.T."/>
            <person name="Hug L.A."/>
            <person name="Sharon I."/>
            <person name="Castelle C.J."/>
            <person name="Probst A.J."/>
            <person name="Thomas B.C."/>
            <person name="Singh A."/>
            <person name="Wilkins M.J."/>
            <person name="Karaoz U."/>
            <person name="Brodie E.L."/>
            <person name="Williams K.H."/>
            <person name="Hubbard S.S."/>
            <person name="Banfield J.F."/>
        </authorList>
    </citation>
    <scope>NUCLEOTIDE SEQUENCE [LARGE SCALE GENOMIC DNA]</scope>
</reference>